<dbReference type="KEGG" id="cbw:RR42_m1323"/>
<dbReference type="AlphaFoldDB" id="A0A0C4Y743"/>
<feature type="transmembrane region" description="Helical" evidence="1">
    <location>
        <begin position="43"/>
        <end position="68"/>
    </location>
</feature>
<accession>A0A0C4Y743</accession>
<reference evidence="2 3" key="1">
    <citation type="journal article" date="2015" name="Genome Announc.">
        <title>Complete Genome Sequence of Cupriavidus basilensis 4G11, Isolated from the Oak Ridge Field Research Center Site.</title>
        <authorList>
            <person name="Ray J."/>
            <person name="Waters R.J."/>
            <person name="Skerker J.M."/>
            <person name="Kuehl J.V."/>
            <person name="Price M.N."/>
            <person name="Huang J."/>
            <person name="Chakraborty R."/>
            <person name="Arkin A.P."/>
            <person name="Deutschbauer A."/>
        </authorList>
    </citation>
    <scope>NUCLEOTIDE SEQUENCE [LARGE SCALE GENOMIC DNA]</scope>
    <source>
        <strain evidence="2">4G11</strain>
    </source>
</reference>
<proteinExistence type="predicted"/>
<dbReference type="GO" id="GO:0005886">
    <property type="term" value="C:plasma membrane"/>
    <property type="evidence" value="ECO:0007669"/>
    <property type="project" value="TreeGrafter"/>
</dbReference>
<evidence type="ECO:0000313" key="3">
    <source>
        <dbReference type="Proteomes" id="UP000031843"/>
    </source>
</evidence>
<evidence type="ECO:0000313" key="2">
    <source>
        <dbReference type="EMBL" id="AJG18728.1"/>
    </source>
</evidence>
<dbReference type="Pfam" id="PF04341">
    <property type="entry name" value="DUF485"/>
    <property type="match status" value="1"/>
</dbReference>
<keyword evidence="1" id="KW-1133">Transmembrane helix</keyword>
<protein>
    <submittedName>
        <fullName evidence="2">Putative membrane protein, clustering with ActP</fullName>
    </submittedName>
</protein>
<organism evidence="2 3">
    <name type="scientific">Cupriavidus basilensis</name>
    <dbReference type="NCBI Taxonomy" id="68895"/>
    <lineage>
        <taxon>Bacteria</taxon>
        <taxon>Pseudomonadati</taxon>
        <taxon>Pseudomonadota</taxon>
        <taxon>Betaproteobacteria</taxon>
        <taxon>Burkholderiales</taxon>
        <taxon>Burkholderiaceae</taxon>
        <taxon>Cupriavidus</taxon>
    </lineage>
</organism>
<keyword evidence="1" id="KW-0472">Membrane</keyword>
<sequence length="120" mass="12963">MEHTAPTFAAAARESAALAAPPPNPLLADPAFQSLVSARRRFAWALTAIMLAVYFGYILTLAFRPALLGRQLTLGQPMSVGIPVGFGMFALTFLLVAVYVHRTNTVYDQRISEIKQGAAK</sequence>
<dbReference type="STRING" id="68895.RR42_m1323"/>
<gene>
    <name evidence="2" type="ORF">RR42_m1323</name>
</gene>
<keyword evidence="3" id="KW-1185">Reference proteome</keyword>
<dbReference type="PANTHER" id="PTHR38598">
    <property type="entry name" value="INNER MEMBRANE PROTEIN YJCH"/>
    <property type="match status" value="1"/>
</dbReference>
<dbReference type="Proteomes" id="UP000031843">
    <property type="component" value="Chromosome main"/>
</dbReference>
<dbReference type="PANTHER" id="PTHR38598:SF1">
    <property type="entry name" value="INNER MEMBRANE PROTEIN YJCH"/>
    <property type="match status" value="1"/>
</dbReference>
<dbReference type="RefSeq" id="WP_043344978.1">
    <property type="nucleotide sequence ID" value="NZ_CP010536.1"/>
</dbReference>
<dbReference type="InterPro" id="IPR007436">
    <property type="entry name" value="DUF485"/>
</dbReference>
<dbReference type="EMBL" id="CP010536">
    <property type="protein sequence ID" value="AJG18728.1"/>
    <property type="molecule type" value="Genomic_DNA"/>
</dbReference>
<keyword evidence="1" id="KW-0812">Transmembrane</keyword>
<evidence type="ECO:0000256" key="1">
    <source>
        <dbReference type="SAM" id="Phobius"/>
    </source>
</evidence>
<feature type="transmembrane region" description="Helical" evidence="1">
    <location>
        <begin position="80"/>
        <end position="100"/>
    </location>
</feature>
<dbReference type="InterPro" id="IPR052959">
    <property type="entry name" value="Inner_membrane_assoc"/>
</dbReference>
<name>A0A0C4Y743_9BURK</name>
<dbReference type="OrthoDB" id="5297034at2"/>